<evidence type="ECO:0000313" key="2">
    <source>
        <dbReference type="Proteomes" id="UP000612893"/>
    </source>
</evidence>
<reference evidence="1" key="1">
    <citation type="submission" date="2020-10" db="EMBL/GenBank/DDBJ databases">
        <title>Ca. Dormibacterota MAGs.</title>
        <authorList>
            <person name="Montgomery K."/>
        </authorList>
    </citation>
    <scope>NUCLEOTIDE SEQUENCE [LARGE SCALE GENOMIC DNA]</scope>
    <source>
        <strain evidence="1">SC8812_S17_10</strain>
    </source>
</reference>
<dbReference type="RefSeq" id="WP_338200307.1">
    <property type="nucleotide sequence ID" value="NZ_JAEKNR010000081.1"/>
</dbReference>
<keyword evidence="2" id="KW-1185">Reference proteome</keyword>
<gene>
    <name evidence="1" type="ORF">JF922_06915</name>
</gene>
<protein>
    <submittedName>
        <fullName evidence="1">Uncharacterized protein</fullName>
    </submittedName>
</protein>
<evidence type="ECO:0000313" key="1">
    <source>
        <dbReference type="EMBL" id="MBJ7597801.1"/>
    </source>
</evidence>
<dbReference type="EMBL" id="JAEKNR010000081">
    <property type="protein sequence ID" value="MBJ7597801.1"/>
    <property type="molecule type" value="Genomic_DNA"/>
</dbReference>
<dbReference type="AlphaFoldDB" id="A0A934N6P8"/>
<organism evidence="1 2">
    <name type="scientific">Candidatus Nephthysia bennettiae</name>
    <dbReference type="NCBI Taxonomy" id="3127016"/>
    <lineage>
        <taxon>Bacteria</taxon>
        <taxon>Bacillati</taxon>
        <taxon>Candidatus Dormiibacterota</taxon>
        <taxon>Candidatus Dormibacteria</taxon>
        <taxon>Candidatus Dormibacterales</taxon>
        <taxon>Candidatus Dormibacteraceae</taxon>
        <taxon>Candidatus Nephthysia</taxon>
    </lineage>
</organism>
<name>A0A934N6P8_9BACT</name>
<sequence>MPGRAAVFVLGSLIVIDLVVTVVLAQALLRPLPVSASADGAAAGERGSFEARARARYHAPVYAPTFSAYMSSVTFEAEQRPPNAAVKVGHAVWVITVHAPNGACDSCRMERPPRLHRVYSVVYDASTGREVDACGGCEWIKESRPETAADHLVARTPSWLQNGLVRFLYRS</sequence>
<accession>A0A934N6P8</accession>
<comment type="caution">
    <text evidence="1">The sequence shown here is derived from an EMBL/GenBank/DDBJ whole genome shotgun (WGS) entry which is preliminary data.</text>
</comment>
<proteinExistence type="predicted"/>
<dbReference type="Proteomes" id="UP000612893">
    <property type="component" value="Unassembled WGS sequence"/>
</dbReference>